<keyword evidence="2" id="KW-1185">Reference proteome</keyword>
<evidence type="ECO:0000313" key="2">
    <source>
        <dbReference type="Proteomes" id="UP000274131"/>
    </source>
</evidence>
<dbReference type="AlphaFoldDB" id="A0A0N4UXF3"/>
<sequence length="71" mass="8145">MRLTIVLNDRRMERHKKHEDTKLLELFGGVWQGAIQSVPNPDVNGLVRSHANVLNSWSDDWNSMTGRFVGN</sequence>
<proteinExistence type="predicted"/>
<dbReference type="Proteomes" id="UP000274131">
    <property type="component" value="Unassembled WGS sequence"/>
</dbReference>
<dbReference type="WBParaSite" id="EVEC_0000221201-mRNA-1">
    <property type="protein sequence ID" value="EVEC_0000221201-mRNA-1"/>
    <property type="gene ID" value="EVEC_0000221201"/>
</dbReference>
<reference evidence="1 2" key="2">
    <citation type="submission" date="2018-10" db="EMBL/GenBank/DDBJ databases">
        <authorList>
            <consortium name="Pathogen Informatics"/>
        </authorList>
    </citation>
    <scope>NUCLEOTIDE SEQUENCE [LARGE SCALE GENOMIC DNA]</scope>
</reference>
<name>A0A0N4UXF3_ENTVE</name>
<reference evidence="3" key="1">
    <citation type="submission" date="2017-02" db="UniProtKB">
        <authorList>
            <consortium name="WormBaseParasite"/>
        </authorList>
    </citation>
    <scope>IDENTIFICATION</scope>
</reference>
<evidence type="ECO:0000313" key="3">
    <source>
        <dbReference type="WBParaSite" id="EVEC_0000221201-mRNA-1"/>
    </source>
</evidence>
<gene>
    <name evidence="1" type="ORF">EVEC_LOCUS1920</name>
</gene>
<organism evidence="3">
    <name type="scientific">Enterobius vermicularis</name>
    <name type="common">Human pinworm</name>
    <dbReference type="NCBI Taxonomy" id="51028"/>
    <lineage>
        <taxon>Eukaryota</taxon>
        <taxon>Metazoa</taxon>
        <taxon>Ecdysozoa</taxon>
        <taxon>Nematoda</taxon>
        <taxon>Chromadorea</taxon>
        <taxon>Rhabditida</taxon>
        <taxon>Spirurina</taxon>
        <taxon>Oxyuridomorpha</taxon>
        <taxon>Oxyuroidea</taxon>
        <taxon>Oxyuridae</taxon>
        <taxon>Enterobius</taxon>
    </lineage>
</organism>
<dbReference type="EMBL" id="UXUI01007287">
    <property type="protein sequence ID" value="VDD86777.1"/>
    <property type="molecule type" value="Genomic_DNA"/>
</dbReference>
<protein>
    <submittedName>
        <fullName evidence="3">GLOBIN domain-containing protein</fullName>
    </submittedName>
</protein>
<evidence type="ECO:0000313" key="1">
    <source>
        <dbReference type="EMBL" id="VDD86777.1"/>
    </source>
</evidence>
<accession>A0A0N4UXF3</accession>